<protein>
    <submittedName>
        <fullName evidence="3">LpqB family beta-propeller domain-containing protein</fullName>
    </submittedName>
</protein>
<dbReference type="InterPro" id="IPR059026">
    <property type="entry name" value="LpqB_N"/>
</dbReference>
<dbReference type="SMART" id="SM00909">
    <property type="entry name" value="Germane"/>
    <property type="match status" value="1"/>
</dbReference>
<feature type="compositionally biased region" description="Acidic residues" evidence="1">
    <location>
        <begin position="341"/>
        <end position="357"/>
    </location>
</feature>
<evidence type="ECO:0000256" key="1">
    <source>
        <dbReference type="SAM" id="MobiDB-lite"/>
    </source>
</evidence>
<dbReference type="Pfam" id="PF10647">
    <property type="entry name" value="Gmad1"/>
    <property type="match status" value="1"/>
</dbReference>
<evidence type="ECO:0000313" key="4">
    <source>
        <dbReference type="Proteomes" id="UP001595685"/>
    </source>
</evidence>
<dbReference type="Pfam" id="PF10646">
    <property type="entry name" value="Germane"/>
    <property type="match status" value="1"/>
</dbReference>
<dbReference type="Pfam" id="PF25976">
    <property type="entry name" value="LpqB_N"/>
    <property type="match status" value="1"/>
</dbReference>
<proteinExistence type="predicted"/>
<dbReference type="InterPro" id="IPR018910">
    <property type="entry name" value="LpqB_C"/>
</dbReference>
<name>A0ABV7WDA9_9MICO</name>
<sequence>MRAPGRRSARARPVGRGLLAALLGLLLAGCVAIPTDGRVVAGGDVGQEGARAALRVTAEGPAEGADERQVVEGFLAAVAGLDDFSVAREFLAPDALDWRPGDQTVVHDDVAVFSPTVRTADDVASVQVQIDVVARIDEAGRYVEQAPTPEEVGFDLVQVRGEWRIADLPPGVLVSQVDAARVLTDFEVYFLDPTLRYLVPDVRWFPRLTSSATSLVRALLGGPSTPYLGALVSAAPAGTRLDLPTVQVVDGVATVDLTDEVLDADREERALLRAQLLQTLRAVPGVAEVVVSVDGSPLDQLTGQDAPDAPQLLVDPVVDDRPFVLGAPPADAVAPGSQGEVEGETGDGTEGEAEVEGETPALGDAGPVDGGASVPVLGADGRPLAAPGSSVLRLDRLDPVPVEGTDPLAAEVATGLAVSQDASVLAGLDASRRTLWLQTQAGAAPLPLVSGRGELLAPSFDPPGLPWVWTVSAGTAGSGEVPTVLAATAGDGAAPATELVEARFLVPGDEVRAVRVSRDGARVLLVVSHGDGSVDVEVRGVRRDAAGRPLSLSEAAFTVAAPLSDAVDAGWVTDEQVVVLGREGEEAVGPVVSQVGGTTEALAPTPGAVSVSAGSSARSIVVGTADGTVLRRSGALWLDGPAGVSPVYPG</sequence>
<evidence type="ECO:0000259" key="2">
    <source>
        <dbReference type="SMART" id="SM00909"/>
    </source>
</evidence>
<dbReference type="PROSITE" id="PS51257">
    <property type="entry name" value="PROKAR_LIPOPROTEIN"/>
    <property type="match status" value="1"/>
</dbReference>
<dbReference type="Proteomes" id="UP001595685">
    <property type="component" value="Unassembled WGS sequence"/>
</dbReference>
<organism evidence="3 4">
    <name type="scientific">Aquipuribacter hungaricus</name>
    <dbReference type="NCBI Taxonomy" id="545624"/>
    <lineage>
        <taxon>Bacteria</taxon>
        <taxon>Bacillati</taxon>
        <taxon>Actinomycetota</taxon>
        <taxon>Actinomycetes</taxon>
        <taxon>Micrococcales</taxon>
        <taxon>Intrasporangiaceae</taxon>
        <taxon>Aquipuribacter</taxon>
    </lineage>
</organism>
<feature type="region of interest" description="Disordered" evidence="1">
    <location>
        <begin position="327"/>
        <end position="387"/>
    </location>
</feature>
<gene>
    <name evidence="3" type="ORF">ACFOLH_05495</name>
</gene>
<feature type="domain" description="GerMN" evidence="2">
    <location>
        <begin position="212"/>
        <end position="302"/>
    </location>
</feature>
<accession>A0ABV7WDA9</accession>
<dbReference type="RefSeq" id="WP_340294982.1">
    <property type="nucleotide sequence ID" value="NZ_JBBEOI010000197.1"/>
</dbReference>
<keyword evidence="4" id="KW-1185">Reference proteome</keyword>
<dbReference type="InterPro" id="IPR019606">
    <property type="entry name" value="GerMN"/>
</dbReference>
<comment type="caution">
    <text evidence="3">The sequence shown here is derived from an EMBL/GenBank/DDBJ whole genome shotgun (WGS) entry which is preliminary data.</text>
</comment>
<reference evidence="4" key="1">
    <citation type="journal article" date="2019" name="Int. J. Syst. Evol. Microbiol.">
        <title>The Global Catalogue of Microorganisms (GCM) 10K type strain sequencing project: providing services to taxonomists for standard genome sequencing and annotation.</title>
        <authorList>
            <consortium name="The Broad Institute Genomics Platform"/>
            <consortium name="The Broad Institute Genome Sequencing Center for Infectious Disease"/>
            <person name="Wu L."/>
            <person name="Ma J."/>
        </authorList>
    </citation>
    <scope>NUCLEOTIDE SEQUENCE [LARGE SCALE GENOMIC DNA]</scope>
    <source>
        <strain evidence="4">NCAIM B.02333</strain>
    </source>
</reference>
<dbReference type="EMBL" id="JBHRWW010000003">
    <property type="protein sequence ID" value="MFC3687794.1"/>
    <property type="molecule type" value="Genomic_DNA"/>
</dbReference>
<evidence type="ECO:0000313" key="3">
    <source>
        <dbReference type="EMBL" id="MFC3687794.1"/>
    </source>
</evidence>